<organism evidence="1 2">
    <name type="scientific">Romboutsia faecis</name>
    <dbReference type="NCBI Taxonomy" id="2764597"/>
    <lineage>
        <taxon>Bacteria</taxon>
        <taxon>Bacillati</taxon>
        <taxon>Bacillota</taxon>
        <taxon>Clostridia</taxon>
        <taxon>Peptostreptococcales</taxon>
        <taxon>Peptostreptococcaceae</taxon>
        <taxon>Romboutsia</taxon>
    </lineage>
</organism>
<sequence length="106" mass="12486">MNLLGIEEITPYKDSFEFKIFKYDNKIELGNENSFICDLKVIIERIDEIYIDKFKKSFKVIALVKNLTIEEISIDDIKEFILDEVWIENLEKDNIDVMFIKGAASK</sequence>
<proteinExistence type="predicted"/>
<dbReference type="Proteomes" id="UP000609849">
    <property type="component" value="Unassembled WGS sequence"/>
</dbReference>
<gene>
    <name evidence="1" type="ORF">H8923_09555</name>
</gene>
<name>A0ABR7JQ12_9FIRM</name>
<comment type="caution">
    <text evidence="1">The sequence shown here is derived from an EMBL/GenBank/DDBJ whole genome shotgun (WGS) entry which is preliminary data.</text>
</comment>
<evidence type="ECO:0000313" key="1">
    <source>
        <dbReference type="EMBL" id="MBC5997007.1"/>
    </source>
</evidence>
<dbReference type="EMBL" id="JACRWE010000004">
    <property type="protein sequence ID" value="MBC5997007.1"/>
    <property type="molecule type" value="Genomic_DNA"/>
</dbReference>
<protein>
    <submittedName>
        <fullName evidence="1">Uncharacterized protein</fullName>
    </submittedName>
</protein>
<accession>A0ABR7JQ12</accession>
<dbReference type="RefSeq" id="WP_153972255.1">
    <property type="nucleotide sequence ID" value="NZ_JACRWE010000004.1"/>
</dbReference>
<evidence type="ECO:0000313" key="2">
    <source>
        <dbReference type="Proteomes" id="UP000609849"/>
    </source>
</evidence>
<keyword evidence="2" id="KW-1185">Reference proteome</keyword>
<reference evidence="1 2" key="1">
    <citation type="submission" date="2020-08" db="EMBL/GenBank/DDBJ databases">
        <authorList>
            <person name="Liu C."/>
            <person name="Sun Q."/>
        </authorList>
    </citation>
    <scope>NUCLEOTIDE SEQUENCE [LARGE SCALE GENOMIC DNA]</scope>
    <source>
        <strain evidence="1 2">NSJ-18</strain>
    </source>
</reference>